<keyword evidence="2" id="KW-0813">Transport</keyword>
<dbReference type="GO" id="GO:0055052">
    <property type="term" value="C:ATP-binding cassette (ABC) transporter complex, substrate-binding subunit-containing"/>
    <property type="evidence" value="ECO:0007669"/>
    <property type="project" value="TreeGrafter"/>
</dbReference>
<dbReference type="GO" id="GO:0015768">
    <property type="term" value="P:maltose transport"/>
    <property type="evidence" value="ECO:0007669"/>
    <property type="project" value="TreeGrafter"/>
</dbReference>
<dbReference type="GO" id="GO:0042956">
    <property type="term" value="P:maltodextrin transmembrane transport"/>
    <property type="evidence" value="ECO:0007669"/>
    <property type="project" value="TreeGrafter"/>
</dbReference>
<keyword evidence="3 4" id="KW-0732">Signal</keyword>
<dbReference type="AlphaFoldDB" id="A0AAW4WEW7"/>
<gene>
    <name evidence="5" type="ORF">LKD47_02455</name>
</gene>
<evidence type="ECO:0000256" key="1">
    <source>
        <dbReference type="ARBA" id="ARBA00008520"/>
    </source>
</evidence>
<evidence type="ECO:0000256" key="2">
    <source>
        <dbReference type="ARBA" id="ARBA00022448"/>
    </source>
</evidence>
<dbReference type="EMBL" id="JAJEQW010000002">
    <property type="protein sequence ID" value="MCC2241166.1"/>
    <property type="molecule type" value="Genomic_DNA"/>
</dbReference>
<reference evidence="5" key="1">
    <citation type="submission" date="2021-10" db="EMBL/GenBank/DDBJ databases">
        <title>Anaerobic single-cell dispensing facilitates the cultivation of human gut bacteria.</title>
        <authorList>
            <person name="Afrizal A."/>
        </authorList>
    </citation>
    <scope>NUCLEOTIDE SEQUENCE</scope>
    <source>
        <strain evidence="5">CLA-AA-H204</strain>
    </source>
</reference>
<evidence type="ECO:0000256" key="4">
    <source>
        <dbReference type="SAM" id="SignalP"/>
    </source>
</evidence>
<dbReference type="InterPro" id="IPR006059">
    <property type="entry name" value="SBP"/>
</dbReference>
<dbReference type="RefSeq" id="WP_022243667.1">
    <property type="nucleotide sequence ID" value="NZ_JAJEQW010000002.1"/>
</dbReference>
<evidence type="ECO:0000313" key="5">
    <source>
        <dbReference type="EMBL" id="MCC2241166.1"/>
    </source>
</evidence>
<sequence>MKRLVAVLLCMTMAVSITACGNSETENNKVAGTEAGDKPESISVICSTDEEGLYEYAGKKYEEMYGVKVNLICQSYDSTHEKITTTWTGGGDADVCYVDIPWVAEFESKGVTIDLSEYMDEDVKNSLIESSLNQMIYNGKTEAIPFANGGKWMFYNKQMLADAGYEEPPKTWDELKEMSQDMMDKGICKYGIAWGASQAEGLICDLTTMIYSFGGTWQKEDGSFDINSESANNAVQFMYDSMQDGWADPASITYTDRDCLDPFMAGDTAFVMNWAYVYGYANNPENSTVAGNVDVCLMPGTDKAESASVTGGGGFGVLSTSKYPEYAYKYIELFTSEDIQKYAYENYNVLPTIDALYKDENLVAEHEELAKFYPQFATAHPRPQLADYSEWSNTVQPLFSAALSGSTSIEDALNQAEEVSESFVN</sequence>
<comment type="caution">
    <text evidence="5">The sequence shown here is derived from an EMBL/GenBank/DDBJ whole genome shotgun (WGS) entry which is preliminary data.</text>
</comment>
<dbReference type="PROSITE" id="PS51257">
    <property type="entry name" value="PROKAR_LIPOPROTEIN"/>
    <property type="match status" value="1"/>
</dbReference>
<organism evidence="5 6">
    <name type="scientific">Roseburia amylophila</name>
    <dbReference type="NCBI Taxonomy" id="2981794"/>
    <lineage>
        <taxon>Bacteria</taxon>
        <taxon>Bacillati</taxon>
        <taxon>Bacillota</taxon>
        <taxon>Clostridia</taxon>
        <taxon>Lachnospirales</taxon>
        <taxon>Lachnospiraceae</taxon>
        <taxon>Roseburia</taxon>
    </lineage>
</organism>
<dbReference type="CDD" id="cd13585">
    <property type="entry name" value="PBP2_TMBP_like"/>
    <property type="match status" value="1"/>
</dbReference>
<feature type="chain" id="PRO_5043397549" evidence="4">
    <location>
        <begin position="20"/>
        <end position="425"/>
    </location>
</feature>
<feature type="signal peptide" evidence="4">
    <location>
        <begin position="1"/>
        <end position="19"/>
    </location>
</feature>
<dbReference type="SUPFAM" id="SSF53850">
    <property type="entry name" value="Periplasmic binding protein-like II"/>
    <property type="match status" value="1"/>
</dbReference>
<dbReference type="PANTHER" id="PTHR30061:SF50">
    <property type="entry name" value="MALTOSE_MALTODEXTRIN-BINDING PERIPLASMIC PROTEIN"/>
    <property type="match status" value="1"/>
</dbReference>
<protein>
    <submittedName>
        <fullName evidence="5">Sugar ABC transporter substrate-binding protein</fullName>
    </submittedName>
</protein>
<dbReference type="Proteomes" id="UP001198893">
    <property type="component" value="Unassembled WGS sequence"/>
</dbReference>
<dbReference type="PANTHER" id="PTHR30061">
    <property type="entry name" value="MALTOSE-BINDING PERIPLASMIC PROTEIN"/>
    <property type="match status" value="1"/>
</dbReference>
<proteinExistence type="inferred from homology"/>
<dbReference type="Gene3D" id="3.40.190.10">
    <property type="entry name" value="Periplasmic binding protein-like II"/>
    <property type="match status" value="2"/>
</dbReference>
<evidence type="ECO:0000256" key="3">
    <source>
        <dbReference type="ARBA" id="ARBA00022729"/>
    </source>
</evidence>
<name>A0AAW4WEW7_9FIRM</name>
<dbReference type="GO" id="GO:1901982">
    <property type="term" value="F:maltose binding"/>
    <property type="evidence" value="ECO:0007669"/>
    <property type="project" value="TreeGrafter"/>
</dbReference>
<comment type="similarity">
    <text evidence="1">Belongs to the bacterial solute-binding protein 1 family.</text>
</comment>
<dbReference type="Pfam" id="PF01547">
    <property type="entry name" value="SBP_bac_1"/>
    <property type="match status" value="1"/>
</dbReference>
<accession>A0AAW4WEW7</accession>
<evidence type="ECO:0000313" key="6">
    <source>
        <dbReference type="Proteomes" id="UP001198893"/>
    </source>
</evidence>